<keyword evidence="1" id="KW-1185">Reference proteome</keyword>
<reference evidence="2" key="1">
    <citation type="submission" date="2019-12" db="UniProtKB">
        <authorList>
            <consortium name="WormBaseParasite"/>
        </authorList>
    </citation>
    <scope>IDENTIFICATION</scope>
</reference>
<name>A0A5S6QN03_TRIMR</name>
<dbReference type="AlphaFoldDB" id="A0A5S6QN03"/>
<evidence type="ECO:0000313" key="1">
    <source>
        <dbReference type="Proteomes" id="UP000046395"/>
    </source>
</evidence>
<dbReference type="Proteomes" id="UP000046395">
    <property type="component" value="Unassembled WGS sequence"/>
</dbReference>
<protein>
    <submittedName>
        <fullName evidence="2">Uncharacterized protein</fullName>
    </submittedName>
</protein>
<sequence>MIDVTFRTVAAGQSFIAHTTNQPLLAAAQLSSPQKAVQARPKSGIACGFAAFARDLCHLLVVGTLRRGNICSSANKRHRYRNIYTGGELRKEAVPYCTCAWDHGMDRKRSMTGTALLRFLLTDLLTKKMSCFYKLKTPKHDDTAIFSLWIMH</sequence>
<accession>A0A5S6QN03</accession>
<organism evidence="1 2">
    <name type="scientific">Trichuris muris</name>
    <name type="common">Mouse whipworm</name>
    <dbReference type="NCBI Taxonomy" id="70415"/>
    <lineage>
        <taxon>Eukaryota</taxon>
        <taxon>Metazoa</taxon>
        <taxon>Ecdysozoa</taxon>
        <taxon>Nematoda</taxon>
        <taxon>Enoplea</taxon>
        <taxon>Dorylaimia</taxon>
        <taxon>Trichinellida</taxon>
        <taxon>Trichuridae</taxon>
        <taxon>Trichuris</taxon>
    </lineage>
</organism>
<evidence type="ECO:0000313" key="2">
    <source>
        <dbReference type="WBParaSite" id="TMUE_2000008573.1"/>
    </source>
</evidence>
<proteinExistence type="predicted"/>
<dbReference type="WBParaSite" id="TMUE_2000008573.1">
    <property type="protein sequence ID" value="TMUE_2000008573.1"/>
    <property type="gene ID" value="WBGene00291294"/>
</dbReference>